<feature type="region of interest" description="Disordered" evidence="1">
    <location>
        <begin position="31"/>
        <end position="58"/>
    </location>
</feature>
<keyword evidence="2" id="KW-1133">Transmembrane helix</keyword>
<feature type="transmembrane region" description="Helical" evidence="2">
    <location>
        <begin position="414"/>
        <end position="434"/>
    </location>
</feature>
<keyword evidence="4" id="KW-0808">Transferase</keyword>
<feature type="transmembrane region" description="Helical" evidence="2">
    <location>
        <begin position="383"/>
        <end position="402"/>
    </location>
</feature>
<protein>
    <submittedName>
        <fullName evidence="4">O-acetyltransferase OatA</fullName>
        <ecNumber evidence="4">2.3.1.-</ecNumber>
    </submittedName>
</protein>
<dbReference type="InterPro" id="IPR002656">
    <property type="entry name" value="Acyl_transf_3_dom"/>
</dbReference>
<feature type="transmembrane region" description="Helical" evidence="2">
    <location>
        <begin position="126"/>
        <end position="145"/>
    </location>
</feature>
<dbReference type="AlphaFoldDB" id="A0A517NZ26"/>
<name>A0A517NZ26_9BACT</name>
<dbReference type="GO" id="GO:0016020">
    <property type="term" value="C:membrane"/>
    <property type="evidence" value="ECO:0007669"/>
    <property type="project" value="TreeGrafter"/>
</dbReference>
<feature type="transmembrane region" description="Helical" evidence="2">
    <location>
        <begin position="166"/>
        <end position="190"/>
    </location>
</feature>
<keyword evidence="4" id="KW-0012">Acyltransferase</keyword>
<dbReference type="GO" id="GO:0000271">
    <property type="term" value="P:polysaccharide biosynthetic process"/>
    <property type="evidence" value="ECO:0007669"/>
    <property type="project" value="TreeGrafter"/>
</dbReference>
<feature type="transmembrane region" description="Helical" evidence="2">
    <location>
        <begin position="83"/>
        <end position="101"/>
    </location>
</feature>
<feature type="domain" description="Acyltransferase 3" evidence="3">
    <location>
        <begin position="80"/>
        <end position="431"/>
    </location>
</feature>
<dbReference type="GO" id="GO:0016747">
    <property type="term" value="F:acyltransferase activity, transferring groups other than amino-acyl groups"/>
    <property type="evidence" value="ECO:0007669"/>
    <property type="project" value="InterPro"/>
</dbReference>
<evidence type="ECO:0000256" key="1">
    <source>
        <dbReference type="SAM" id="MobiDB-lite"/>
    </source>
</evidence>
<gene>
    <name evidence="4" type="primary">oatA</name>
    <name evidence="4" type="ORF">K239x_43780</name>
</gene>
<feature type="transmembrane region" description="Helical" evidence="2">
    <location>
        <begin position="278"/>
        <end position="302"/>
    </location>
</feature>
<feature type="compositionally biased region" description="Polar residues" evidence="1">
    <location>
        <begin position="47"/>
        <end position="58"/>
    </location>
</feature>
<feature type="transmembrane region" description="Helical" evidence="2">
    <location>
        <begin position="345"/>
        <end position="362"/>
    </location>
</feature>
<proteinExistence type="predicted"/>
<accession>A0A517NZ26</accession>
<dbReference type="Pfam" id="PF01757">
    <property type="entry name" value="Acyl_transf_3"/>
    <property type="match status" value="1"/>
</dbReference>
<dbReference type="RefSeq" id="WP_145420199.1">
    <property type="nucleotide sequence ID" value="NZ_CP036526.1"/>
</dbReference>
<feature type="transmembrane region" description="Helical" evidence="2">
    <location>
        <begin position="243"/>
        <end position="266"/>
    </location>
</feature>
<keyword evidence="5" id="KW-1185">Reference proteome</keyword>
<dbReference type="Proteomes" id="UP000319817">
    <property type="component" value="Chromosome"/>
</dbReference>
<reference evidence="4 5" key="1">
    <citation type="submission" date="2019-02" db="EMBL/GenBank/DDBJ databases">
        <title>Deep-cultivation of Planctomycetes and their phenomic and genomic characterization uncovers novel biology.</title>
        <authorList>
            <person name="Wiegand S."/>
            <person name="Jogler M."/>
            <person name="Boedeker C."/>
            <person name="Pinto D."/>
            <person name="Vollmers J."/>
            <person name="Rivas-Marin E."/>
            <person name="Kohn T."/>
            <person name="Peeters S.H."/>
            <person name="Heuer A."/>
            <person name="Rast P."/>
            <person name="Oberbeckmann S."/>
            <person name="Bunk B."/>
            <person name="Jeske O."/>
            <person name="Meyerdierks A."/>
            <person name="Storesund J.E."/>
            <person name="Kallscheuer N."/>
            <person name="Luecker S."/>
            <person name="Lage O.M."/>
            <person name="Pohl T."/>
            <person name="Merkel B.J."/>
            <person name="Hornburger P."/>
            <person name="Mueller R.-W."/>
            <person name="Bruemmer F."/>
            <person name="Labrenz M."/>
            <person name="Spormann A.M."/>
            <person name="Op den Camp H."/>
            <person name="Overmann J."/>
            <person name="Amann R."/>
            <person name="Jetten M.S.M."/>
            <person name="Mascher T."/>
            <person name="Medema M.H."/>
            <person name="Devos D.P."/>
            <person name="Kaster A.-K."/>
            <person name="Ovreas L."/>
            <person name="Rohde M."/>
            <person name="Galperin M.Y."/>
            <person name="Jogler C."/>
        </authorList>
    </citation>
    <scope>NUCLEOTIDE SEQUENCE [LARGE SCALE GENOMIC DNA]</scope>
    <source>
        <strain evidence="4 5">K23_9</strain>
    </source>
</reference>
<dbReference type="EC" id="2.3.1.-" evidence="4"/>
<dbReference type="InterPro" id="IPR050879">
    <property type="entry name" value="Acyltransferase_3"/>
</dbReference>
<organism evidence="4 5">
    <name type="scientific">Stieleria marina</name>
    <dbReference type="NCBI Taxonomy" id="1930275"/>
    <lineage>
        <taxon>Bacteria</taxon>
        <taxon>Pseudomonadati</taxon>
        <taxon>Planctomycetota</taxon>
        <taxon>Planctomycetia</taxon>
        <taxon>Pirellulales</taxon>
        <taxon>Pirellulaceae</taxon>
        <taxon>Stieleria</taxon>
    </lineage>
</organism>
<evidence type="ECO:0000259" key="3">
    <source>
        <dbReference type="Pfam" id="PF01757"/>
    </source>
</evidence>
<keyword evidence="2" id="KW-0472">Membrane</keyword>
<evidence type="ECO:0000313" key="5">
    <source>
        <dbReference type="Proteomes" id="UP000319817"/>
    </source>
</evidence>
<evidence type="ECO:0000256" key="2">
    <source>
        <dbReference type="SAM" id="Phobius"/>
    </source>
</evidence>
<keyword evidence="2" id="KW-0812">Transmembrane</keyword>
<sequence>MMNDSSHPNPTDGSLDPTFFSTGTAVVLGDTAGATDAPHDPSAIVATPSTATDDSLGRTETQTVIRPQLPPKPATARYDTLDVVRGMACLMLMFYHATFYAERSWSTGDPSTWTLGGLGINLVGRLWMGVPMFFVVSGYCIAASIDSLRRKPHSLVNYFYRRIRRIYPPLWGGFVFAILFTLVVGLSSTLSENCLQLPRLASFTLTDWLANFSATTSWFPKVVGGESNHLLLNTWTLCYEEQFYAVAGILLVLASRRFFLASYLIAGATLITRHVCRFYGVPINGFFFDGHWLLFVCGILVYQRINYLTGKPARAAMIAMAVGAVYGLSERVFAIDAHDRHVGEYILVACTFGIFLSYIKRWDKKVAQHWTLAPFRWSGKISYSLYLTHFPITVFVASFLAMGGVTSDADVLRITLPACLILSFPVAYVFYLLVERRYLNAPIKKTS</sequence>
<evidence type="ECO:0000313" key="4">
    <source>
        <dbReference type="EMBL" id="QDT12368.1"/>
    </source>
</evidence>
<dbReference type="PANTHER" id="PTHR23028:SF131">
    <property type="entry name" value="BLR2367 PROTEIN"/>
    <property type="match status" value="1"/>
</dbReference>
<dbReference type="PANTHER" id="PTHR23028">
    <property type="entry name" value="ACETYLTRANSFERASE"/>
    <property type="match status" value="1"/>
</dbReference>
<dbReference type="OrthoDB" id="9767863at2"/>
<dbReference type="EMBL" id="CP036526">
    <property type="protein sequence ID" value="QDT12368.1"/>
    <property type="molecule type" value="Genomic_DNA"/>
</dbReference>